<evidence type="ECO:0000313" key="2">
    <source>
        <dbReference type="EMBL" id="KAF1015538.1"/>
    </source>
</evidence>
<evidence type="ECO:0000313" key="3">
    <source>
        <dbReference type="Proteomes" id="UP000487117"/>
    </source>
</evidence>
<gene>
    <name evidence="2" type="ORF">GAK31_01012</name>
</gene>
<name>A0A7V8JLR3_STEMA</name>
<dbReference type="Proteomes" id="UP000487117">
    <property type="component" value="Unassembled WGS sequence"/>
</dbReference>
<comment type="caution">
    <text evidence="2">The sequence shown here is derived from an EMBL/GenBank/DDBJ whole genome shotgun (WGS) entry which is preliminary data.</text>
</comment>
<dbReference type="NCBIfam" id="TIGR01552">
    <property type="entry name" value="phd_fam"/>
    <property type="match status" value="1"/>
</dbReference>
<sequence>MGTHTFSSRQFHQEPGALKKAAADGPVFITDRGKAQYVLLSKADYDRLHASQPRRTLASAMPMPQAADIEFEPVRVGIELRELDLD</sequence>
<dbReference type="AlphaFoldDB" id="A0A7V8JLR3"/>
<accession>A0A7V8JLR3</accession>
<protein>
    <recommendedName>
        <fullName evidence="4">Antitoxin</fullName>
    </recommendedName>
</protein>
<dbReference type="EMBL" id="WNDS01000002">
    <property type="protein sequence ID" value="KAF1015538.1"/>
    <property type="molecule type" value="Genomic_DNA"/>
</dbReference>
<evidence type="ECO:0008006" key="4">
    <source>
        <dbReference type="Google" id="ProtNLM"/>
    </source>
</evidence>
<dbReference type="SUPFAM" id="SSF143120">
    <property type="entry name" value="YefM-like"/>
    <property type="match status" value="1"/>
</dbReference>
<dbReference type="Gene3D" id="3.40.1620.10">
    <property type="entry name" value="YefM-like domain"/>
    <property type="match status" value="1"/>
</dbReference>
<comment type="similarity">
    <text evidence="1">Belongs to the phD/YefM antitoxin family.</text>
</comment>
<dbReference type="InterPro" id="IPR036165">
    <property type="entry name" value="YefM-like_sf"/>
</dbReference>
<organism evidence="2 3">
    <name type="scientific">Stenotrophomonas maltophilia</name>
    <name type="common">Pseudomonas maltophilia</name>
    <name type="synonym">Xanthomonas maltophilia</name>
    <dbReference type="NCBI Taxonomy" id="40324"/>
    <lineage>
        <taxon>Bacteria</taxon>
        <taxon>Pseudomonadati</taxon>
        <taxon>Pseudomonadota</taxon>
        <taxon>Gammaproteobacteria</taxon>
        <taxon>Lysobacterales</taxon>
        <taxon>Lysobacteraceae</taxon>
        <taxon>Stenotrophomonas</taxon>
        <taxon>Stenotrophomonas maltophilia group</taxon>
    </lineage>
</organism>
<reference evidence="3" key="1">
    <citation type="journal article" date="2020" name="MBio">
        <title>Horizontal gene transfer to a defensive symbiont with a reduced genome amongst a multipartite beetle microbiome.</title>
        <authorList>
            <person name="Waterworth S.C."/>
            <person name="Florez L.V."/>
            <person name="Rees E.R."/>
            <person name="Hertweck C."/>
            <person name="Kaltenpoth M."/>
            <person name="Kwan J.C."/>
        </authorList>
    </citation>
    <scope>NUCLEOTIDE SEQUENCE [LARGE SCALE GENOMIC DNA]</scope>
</reference>
<evidence type="ECO:0000256" key="1">
    <source>
        <dbReference type="ARBA" id="ARBA00009981"/>
    </source>
</evidence>
<proteinExistence type="inferred from homology"/>